<dbReference type="SUPFAM" id="SSF82771">
    <property type="entry name" value="GIY-YIG endonuclease"/>
    <property type="match status" value="1"/>
</dbReference>
<evidence type="ECO:0000256" key="5">
    <source>
        <dbReference type="ARBA" id="ARBA00023204"/>
    </source>
</evidence>
<keyword evidence="3" id="KW-0378">Hydrolase</keyword>
<sequence>MATLTLVDFTDSEHQVRWLMNQDIPFNAEKFCAATPQVPGVYRMLRKDGHVIYVGKAKQLPKRFASYFKGSSHRPEMEPQIANMQTVFVLQDLQAHELEYNIYLKFYLPYYNKTSPESSKYLYLTPDEPYQSLYPMGAYRRDIITLSRHLKRPIDFIGPFTNTRAWAQIINEFQKTFKIPSCSPTIFRRHQKYQHPCDKYDFGLCKGHCVYTKPLDYKAYWQPIKEIFLNKGAAGKALFKQVAEQMPVTKANIATRSILDTLDFSDNFELVVLYRDALGTCMSVVEVCHGLVIDVRNLLLACPEQTKNVKQAQLRASELSNAQLYTGFLVPYYQIVRQHEYLPTNTEILNHRPRKVIVHNSGLSPSQAKDISKELSQVFGYNVLLGARCKYQSLIKLAEYNAKCALEQRVNLILPK</sequence>
<protein>
    <recommendedName>
        <fullName evidence="7">Excinuclease cho</fullName>
    </recommendedName>
    <alternativeName>
        <fullName evidence="9">Endonuclease cho</fullName>
    </alternativeName>
    <alternativeName>
        <fullName evidence="8">UvrC homolog protein</fullName>
    </alternativeName>
</protein>
<evidence type="ECO:0000313" key="12">
    <source>
        <dbReference type="Proteomes" id="UP000266258"/>
    </source>
</evidence>
<dbReference type="GO" id="GO:0009380">
    <property type="term" value="C:excinuclease repair complex"/>
    <property type="evidence" value="ECO:0007669"/>
    <property type="project" value="TreeGrafter"/>
</dbReference>
<evidence type="ECO:0000256" key="3">
    <source>
        <dbReference type="ARBA" id="ARBA00022801"/>
    </source>
</evidence>
<evidence type="ECO:0000256" key="6">
    <source>
        <dbReference type="ARBA" id="ARBA00023236"/>
    </source>
</evidence>
<dbReference type="GO" id="GO:0006289">
    <property type="term" value="P:nucleotide-excision repair"/>
    <property type="evidence" value="ECO:0007669"/>
    <property type="project" value="InterPro"/>
</dbReference>
<dbReference type="Proteomes" id="UP000266258">
    <property type="component" value="Unassembled WGS sequence"/>
</dbReference>
<evidence type="ECO:0000256" key="2">
    <source>
        <dbReference type="ARBA" id="ARBA00022769"/>
    </source>
</evidence>
<evidence type="ECO:0000256" key="1">
    <source>
        <dbReference type="ARBA" id="ARBA00022763"/>
    </source>
</evidence>
<dbReference type="PANTHER" id="PTHR30562:SF10">
    <property type="entry name" value="EXCINUCLEASE CHO"/>
    <property type="match status" value="1"/>
</dbReference>
<evidence type="ECO:0000313" key="11">
    <source>
        <dbReference type="EMBL" id="RIY33565.1"/>
    </source>
</evidence>
<feature type="domain" description="GIY-YIG" evidence="10">
    <location>
        <begin position="37"/>
        <end position="113"/>
    </location>
</feature>
<dbReference type="SMART" id="SM00465">
    <property type="entry name" value="GIYc"/>
    <property type="match status" value="1"/>
</dbReference>
<name>A0A3A1Y7H5_9GAMM</name>
<dbReference type="InterPro" id="IPR050066">
    <property type="entry name" value="UvrABC_protein_C"/>
</dbReference>
<dbReference type="Pfam" id="PF01541">
    <property type="entry name" value="GIY-YIG"/>
    <property type="match status" value="1"/>
</dbReference>
<dbReference type="GO" id="GO:0016787">
    <property type="term" value="F:hydrolase activity"/>
    <property type="evidence" value="ECO:0007669"/>
    <property type="project" value="UniProtKB-KW"/>
</dbReference>
<dbReference type="PANTHER" id="PTHR30562">
    <property type="entry name" value="UVRC/OXIDOREDUCTASE"/>
    <property type="match status" value="1"/>
</dbReference>
<gene>
    <name evidence="11" type="ORF">CJP74_01490</name>
</gene>
<dbReference type="EMBL" id="NRJH01000013">
    <property type="protein sequence ID" value="RIY33565.1"/>
    <property type="molecule type" value="Genomic_DNA"/>
</dbReference>
<dbReference type="AlphaFoldDB" id="A0A3A1Y7H5"/>
<organism evidence="11 12">
    <name type="scientific">Psittacicella melopsittaci</name>
    <dbReference type="NCBI Taxonomy" id="2028576"/>
    <lineage>
        <taxon>Bacteria</taxon>
        <taxon>Pseudomonadati</taxon>
        <taxon>Pseudomonadota</taxon>
        <taxon>Gammaproteobacteria</taxon>
        <taxon>Pasteurellales</taxon>
        <taxon>Psittacicellaceae</taxon>
        <taxon>Psittacicella</taxon>
    </lineage>
</organism>
<evidence type="ECO:0000259" key="10">
    <source>
        <dbReference type="PROSITE" id="PS50164"/>
    </source>
</evidence>
<dbReference type="InterPro" id="IPR047296">
    <property type="entry name" value="GIY-YIG_UvrC_Cho"/>
</dbReference>
<keyword evidence="6" id="KW-0742">SOS response</keyword>
<keyword evidence="2" id="KW-0228">DNA excision</keyword>
<dbReference type="PROSITE" id="PS50164">
    <property type="entry name" value="GIY_YIG"/>
    <property type="match status" value="1"/>
</dbReference>
<evidence type="ECO:0000256" key="4">
    <source>
        <dbReference type="ARBA" id="ARBA00022881"/>
    </source>
</evidence>
<dbReference type="CDD" id="cd10434">
    <property type="entry name" value="GIY-YIG_UvrC_Cho"/>
    <property type="match status" value="1"/>
</dbReference>
<accession>A0A3A1Y7H5</accession>
<dbReference type="GO" id="GO:0009432">
    <property type="term" value="P:SOS response"/>
    <property type="evidence" value="ECO:0007669"/>
    <property type="project" value="UniProtKB-KW"/>
</dbReference>
<dbReference type="InterPro" id="IPR035901">
    <property type="entry name" value="GIY-YIG_endonuc_sf"/>
</dbReference>
<dbReference type="OrthoDB" id="9804933at2"/>
<keyword evidence="5" id="KW-0234">DNA repair</keyword>
<dbReference type="Gene3D" id="3.40.1440.10">
    <property type="entry name" value="GIY-YIG endonuclease"/>
    <property type="match status" value="1"/>
</dbReference>
<proteinExistence type="predicted"/>
<dbReference type="RefSeq" id="WP_119496510.1">
    <property type="nucleotide sequence ID" value="NZ_NRJH01000013.1"/>
</dbReference>
<reference evidence="11 12" key="1">
    <citation type="submission" date="2017-08" db="EMBL/GenBank/DDBJ databases">
        <title>Reclassification of Bisgaard taxon 37 and 44.</title>
        <authorList>
            <person name="Christensen H."/>
        </authorList>
    </citation>
    <scope>NUCLEOTIDE SEQUENCE [LARGE SCALE GENOMIC DNA]</scope>
    <source>
        <strain evidence="11 12">B96_4</strain>
    </source>
</reference>
<keyword evidence="12" id="KW-1185">Reference proteome</keyword>
<evidence type="ECO:0000256" key="8">
    <source>
        <dbReference type="ARBA" id="ARBA00042138"/>
    </source>
</evidence>
<evidence type="ECO:0000256" key="7">
    <source>
        <dbReference type="ARBA" id="ARBA00040756"/>
    </source>
</evidence>
<keyword evidence="1" id="KW-0227">DNA damage</keyword>
<evidence type="ECO:0000256" key="9">
    <source>
        <dbReference type="ARBA" id="ARBA00042732"/>
    </source>
</evidence>
<dbReference type="GO" id="GO:0004518">
    <property type="term" value="F:nuclease activity"/>
    <property type="evidence" value="ECO:0007669"/>
    <property type="project" value="UniProtKB-KW"/>
</dbReference>
<keyword evidence="4" id="KW-0267">Excision nuclease</keyword>
<comment type="caution">
    <text evidence="11">The sequence shown here is derived from an EMBL/GenBank/DDBJ whole genome shotgun (WGS) entry which is preliminary data.</text>
</comment>
<dbReference type="InterPro" id="IPR000305">
    <property type="entry name" value="GIY-YIG_endonuc"/>
</dbReference>